<accession>A0A7N0TRZ1</accession>
<evidence type="ECO:0000256" key="5">
    <source>
        <dbReference type="RuleBase" id="RU362057"/>
    </source>
</evidence>
<evidence type="ECO:0000256" key="3">
    <source>
        <dbReference type="ARBA" id="ARBA00022679"/>
    </source>
</evidence>
<dbReference type="EC" id="2.4.1.-" evidence="5"/>
<evidence type="ECO:0000313" key="7">
    <source>
        <dbReference type="EnsemblPlants" id="Kaladp0044s0024.1.v1.1.CDS.1"/>
    </source>
</evidence>
<dbReference type="InterPro" id="IPR058980">
    <property type="entry name" value="Glyco_transf_N"/>
</dbReference>
<name>A0A7N0TRZ1_KALFE</name>
<dbReference type="InterPro" id="IPR002213">
    <property type="entry name" value="UDP_glucos_trans"/>
</dbReference>
<dbReference type="FunFam" id="3.40.50.2000:FF:000064">
    <property type="entry name" value="Glycosyltransferase"/>
    <property type="match status" value="1"/>
</dbReference>
<keyword evidence="2 4" id="KW-0328">Glycosyltransferase</keyword>
<protein>
    <recommendedName>
        <fullName evidence="5">Glycosyltransferase</fullName>
        <ecNumber evidence="5">2.4.1.-</ecNumber>
    </recommendedName>
</protein>
<evidence type="ECO:0000256" key="4">
    <source>
        <dbReference type="RuleBase" id="RU003718"/>
    </source>
</evidence>
<dbReference type="OMA" id="GFYGRQI"/>
<dbReference type="CDD" id="cd03784">
    <property type="entry name" value="GT1_Gtf-like"/>
    <property type="match status" value="1"/>
</dbReference>
<dbReference type="Gramene" id="Kaladp0044s0024.1.v1.1">
    <property type="protein sequence ID" value="Kaladp0044s0024.1.v1.1.CDS.1"/>
    <property type="gene ID" value="Kaladp0044s0024.v1.1"/>
</dbReference>
<dbReference type="FunFam" id="3.40.50.2000:FF:000103">
    <property type="entry name" value="Glycosyltransferase"/>
    <property type="match status" value="1"/>
</dbReference>
<sequence>MGSKGRSRRHIVMAPFMAQGHLIPFLALANHIHKRTAFTITIATTPLNLKYLRRALSRDMDRAINLAELPFSSSHHGLPPDTENTEALTLSQVAVLGMASTSLKAPFHELVKKIAREDGAPPLCIISDVFLGWANEVAKLCDTVNITFTTGGAYGTAAYATVWQNLPHRKLKPGEEEFSLPGFPDSVKVHVSQLHQFIREADGTDVWSRFFQSQLKLSGESHGWLCNTAEEVEKCGLEVLRNYLKLPVWPIGPLLPESMLKPQSGTTRPMGLATQRAGKEYGISPSRCVNWLDSKPERSVVFISFGSQNSIKQSQMLAIAAGLEQSGRSFIWVIRPPVEFDRNVEFRPEWLPDGFEERVASQGLLVRQWAPQLEILAHKSTGAFLSHCGWNSLMEGLSQGVPIIGWPLAAEQSYNSKMLVEEMRVAVEICRGLDGVLTAEKVTGVVEMVLGEEGRSIRVNAEEIGVKMKAAMRDEEGFEGSSIKALDEFVAYVTSRAEP</sequence>
<evidence type="ECO:0000259" key="6">
    <source>
        <dbReference type="Pfam" id="PF26168"/>
    </source>
</evidence>
<dbReference type="SUPFAM" id="SSF53756">
    <property type="entry name" value="UDP-Glycosyltransferase/glycogen phosphorylase"/>
    <property type="match status" value="1"/>
</dbReference>
<dbReference type="PROSITE" id="PS00375">
    <property type="entry name" value="UDPGT"/>
    <property type="match status" value="1"/>
</dbReference>
<organism evidence="7 8">
    <name type="scientific">Kalanchoe fedtschenkoi</name>
    <name type="common">Lavender scallops</name>
    <name type="synonym">South American air plant</name>
    <dbReference type="NCBI Taxonomy" id="63787"/>
    <lineage>
        <taxon>Eukaryota</taxon>
        <taxon>Viridiplantae</taxon>
        <taxon>Streptophyta</taxon>
        <taxon>Embryophyta</taxon>
        <taxon>Tracheophyta</taxon>
        <taxon>Spermatophyta</taxon>
        <taxon>Magnoliopsida</taxon>
        <taxon>eudicotyledons</taxon>
        <taxon>Gunneridae</taxon>
        <taxon>Pentapetalae</taxon>
        <taxon>Saxifragales</taxon>
        <taxon>Crassulaceae</taxon>
        <taxon>Kalanchoe</taxon>
    </lineage>
</organism>
<keyword evidence="8" id="KW-1185">Reference proteome</keyword>
<dbReference type="EnsemblPlants" id="Kaladp0044s0024.1.v1.1">
    <property type="protein sequence ID" value="Kaladp0044s0024.1.v1.1.CDS.1"/>
    <property type="gene ID" value="Kaladp0044s0024.v1.1"/>
</dbReference>
<dbReference type="Pfam" id="PF00201">
    <property type="entry name" value="UDPGT"/>
    <property type="match status" value="1"/>
</dbReference>
<comment type="similarity">
    <text evidence="1 4">Belongs to the UDP-glycosyltransferase family.</text>
</comment>
<reference evidence="7" key="1">
    <citation type="submission" date="2021-01" db="UniProtKB">
        <authorList>
            <consortium name="EnsemblPlants"/>
        </authorList>
    </citation>
    <scope>IDENTIFICATION</scope>
</reference>
<dbReference type="Pfam" id="PF26168">
    <property type="entry name" value="Glyco_transf_N"/>
    <property type="match status" value="1"/>
</dbReference>
<dbReference type="Proteomes" id="UP000594263">
    <property type="component" value="Unplaced"/>
</dbReference>
<dbReference type="PANTHER" id="PTHR48047">
    <property type="entry name" value="GLYCOSYLTRANSFERASE"/>
    <property type="match status" value="1"/>
</dbReference>
<feature type="domain" description="Glycosyltransferase N-terminal" evidence="6">
    <location>
        <begin position="11"/>
        <end position="256"/>
    </location>
</feature>
<evidence type="ECO:0000313" key="8">
    <source>
        <dbReference type="Proteomes" id="UP000594263"/>
    </source>
</evidence>
<dbReference type="InterPro" id="IPR035595">
    <property type="entry name" value="UDP_glycos_trans_CS"/>
</dbReference>
<evidence type="ECO:0000256" key="1">
    <source>
        <dbReference type="ARBA" id="ARBA00009995"/>
    </source>
</evidence>
<keyword evidence="3 4" id="KW-0808">Transferase</keyword>
<dbReference type="Gene3D" id="3.40.50.2000">
    <property type="entry name" value="Glycogen Phosphorylase B"/>
    <property type="match status" value="2"/>
</dbReference>
<proteinExistence type="inferred from homology"/>
<dbReference type="AlphaFoldDB" id="A0A7N0TRZ1"/>
<evidence type="ECO:0000256" key="2">
    <source>
        <dbReference type="ARBA" id="ARBA00022676"/>
    </source>
</evidence>
<dbReference type="GO" id="GO:0035251">
    <property type="term" value="F:UDP-glucosyltransferase activity"/>
    <property type="evidence" value="ECO:0007669"/>
    <property type="project" value="TreeGrafter"/>
</dbReference>
<dbReference type="PANTHER" id="PTHR48047:SF107">
    <property type="entry name" value="UDP-GLYCOSYLTRANSFERASE 92A1-LIKE"/>
    <property type="match status" value="1"/>
</dbReference>